<sequence>MRWTLLFQPSIPSNPSIPVGLLGTLLDRRGSGPSSEGRTLGRCTFTPYLGPRHPPVGDSGVGGRERRKERCSGKLVWSL</sequence>
<evidence type="ECO:0000313" key="3">
    <source>
        <dbReference type="Proteomes" id="UP001244207"/>
    </source>
</evidence>
<name>A0AAD8U530_GLOAC</name>
<comment type="caution">
    <text evidence="2">The sequence shown here is derived from an EMBL/GenBank/DDBJ whole genome shotgun (WGS) entry which is preliminary data.</text>
</comment>
<feature type="compositionally biased region" description="Basic and acidic residues" evidence="1">
    <location>
        <begin position="63"/>
        <end position="72"/>
    </location>
</feature>
<accession>A0AAD8U530</accession>
<keyword evidence="3" id="KW-1185">Reference proteome</keyword>
<feature type="region of interest" description="Disordered" evidence="1">
    <location>
        <begin position="29"/>
        <end position="79"/>
    </location>
</feature>
<dbReference type="RefSeq" id="XP_060357541.1">
    <property type="nucleotide sequence ID" value="XM_060501703.1"/>
</dbReference>
<evidence type="ECO:0000313" key="2">
    <source>
        <dbReference type="EMBL" id="KAK1705040.1"/>
    </source>
</evidence>
<evidence type="ECO:0000256" key="1">
    <source>
        <dbReference type="SAM" id="MobiDB-lite"/>
    </source>
</evidence>
<dbReference type="Proteomes" id="UP001244207">
    <property type="component" value="Unassembled WGS sequence"/>
</dbReference>
<dbReference type="GeneID" id="85385602"/>
<protein>
    <submittedName>
        <fullName evidence="2">Uncharacterized protein</fullName>
    </submittedName>
</protein>
<organism evidence="2 3">
    <name type="scientific">Glomerella acutata</name>
    <name type="common">Colletotrichum acutatum</name>
    <dbReference type="NCBI Taxonomy" id="27357"/>
    <lineage>
        <taxon>Eukaryota</taxon>
        <taxon>Fungi</taxon>
        <taxon>Dikarya</taxon>
        <taxon>Ascomycota</taxon>
        <taxon>Pezizomycotina</taxon>
        <taxon>Sordariomycetes</taxon>
        <taxon>Hypocreomycetidae</taxon>
        <taxon>Glomerellales</taxon>
        <taxon>Glomerellaceae</taxon>
        <taxon>Colletotrichum</taxon>
        <taxon>Colletotrichum acutatum species complex</taxon>
    </lineage>
</organism>
<reference evidence="2" key="1">
    <citation type="submission" date="2021-12" db="EMBL/GenBank/DDBJ databases">
        <title>Comparative genomics, transcriptomics and evolutionary studies reveal genomic signatures of adaptation to plant cell wall in hemibiotrophic fungi.</title>
        <authorList>
            <consortium name="DOE Joint Genome Institute"/>
            <person name="Baroncelli R."/>
            <person name="Diaz J.F."/>
            <person name="Benocci T."/>
            <person name="Peng M."/>
            <person name="Battaglia E."/>
            <person name="Haridas S."/>
            <person name="Andreopoulos W."/>
            <person name="Labutti K."/>
            <person name="Pangilinan J."/>
            <person name="Floch G.L."/>
            <person name="Makela M.R."/>
            <person name="Henrissat B."/>
            <person name="Grigoriev I.V."/>
            <person name="Crouch J.A."/>
            <person name="De Vries R.P."/>
            <person name="Sukno S.A."/>
            <person name="Thon M.R."/>
        </authorList>
    </citation>
    <scope>NUCLEOTIDE SEQUENCE</scope>
    <source>
        <strain evidence="2">CBS 112980</strain>
    </source>
</reference>
<dbReference type="EMBL" id="JAHMHS010000249">
    <property type="protein sequence ID" value="KAK1705040.1"/>
    <property type="molecule type" value="Genomic_DNA"/>
</dbReference>
<dbReference type="AlphaFoldDB" id="A0AAD8U530"/>
<proteinExistence type="predicted"/>
<gene>
    <name evidence="2" type="ORF">BDZ83DRAFT_209488</name>
</gene>